<dbReference type="Proteomes" id="UP001207468">
    <property type="component" value="Unassembled WGS sequence"/>
</dbReference>
<reference evidence="1" key="1">
    <citation type="submission" date="2021-03" db="EMBL/GenBank/DDBJ databases">
        <title>Evolutionary priming and transition to the ectomycorrhizal habit in an iconic lineage of mushroom-forming fungi: is preadaptation a requirement?</title>
        <authorList>
            <consortium name="DOE Joint Genome Institute"/>
            <person name="Looney B.P."/>
            <person name="Miyauchi S."/>
            <person name="Morin E."/>
            <person name="Drula E."/>
            <person name="Courty P.E."/>
            <person name="Chicoki N."/>
            <person name="Fauchery L."/>
            <person name="Kohler A."/>
            <person name="Kuo A."/>
            <person name="LaButti K."/>
            <person name="Pangilinan J."/>
            <person name="Lipzen A."/>
            <person name="Riley R."/>
            <person name="Andreopoulos W."/>
            <person name="He G."/>
            <person name="Johnson J."/>
            <person name="Barry K.W."/>
            <person name="Grigoriev I.V."/>
            <person name="Nagy L."/>
            <person name="Hibbett D."/>
            <person name="Henrissat B."/>
            <person name="Matheny P.B."/>
            <person name="Labbe J."/>
            <person name="Martin A.F."/>
        </authorList>
    </citation>
    <scope>NUCLEOTIDE SEQUENCE</scope>
    <source>
        <strain evidence="1">BPL698</strain>
    </source>
</reference>
<keyword evidence="2" id="KW-1185">Reference proteome</keyword>
<gene>
    <name evidence="1" type="ORF">F5148DRAFT_1284866</name>
</gene>
<evidence type="ECO:0000313" key="1">
    <source>
        <dbReference type="EMBL" id="KAI9507706.1"/>
    </source>
</evidence>
<dbReference type="EMBL" id="JAGFNK010000114">
    <property type="protein sequence ID" value="KAI9507706.1"/>
    <property type="molecule type" value="Genomic_DNA"/>
</dbReference>
<comment type="caution">
    <text evidence="1">The sequence shown here is derived from an EMBL/GenBank/DDBJ whole genome shotgun (WGS) entry which is preliminary data.</text>
</comment>
<accession>A0ACC0U8Z1</accession>
<sequence>MTSRTASPPDSQRVSALVDDPSLNTEPVSDKISAYYSLVFPNFTYYLQTLNVTIGRRCIPTSTASSSEQTQVDVDLGLLKSVSRLHARIEYEEEEERFVLMVLGRNGAWVDGTWCGKGNKVPLGERSQIQIASRTFHFVLPPPPAPEDSLSPSPQSSPAHPRSPSVDITSLSPPSPLPSASPPPAPAASPPHMPPKPPFTYAQLCYRAIKSLGGKATLQDIISWMMENFDWYRFNEKTGWEKSVRHNLSSNPAFRKVERSAGERGKGFYWTVEADRERMFEEQEARAASSAAAGGKDPKTGGRKGKTAVALEPPLKRSVRGEPKGTPLPPPLTSTPLVFRKEATPQPAPGSASGQTVKVEPSSAPQQTSLNASSRSPGTANAVSLQAASGASPAESSSAGLSASSIPPIPASVILPIIVGPVPASHSSASTNDAPTTNSATSHLSTPPIVLHENQLILNPTIFSHLTPVQLRELEALGAQKALEILQGHIVRFLKERIKTEGRARGRGRGKRTRGAAPSDTSAQTERKDKSRPDTALFTTTPLPTRGAPPPIEALLPTPSPSGASDAQAEGEASASSPIVVVDDDEPSDCPAPKRRRLDIEDVPTAVVV</sequence>
<name>A0ACC0U8Z1_9AGAM</name>
<proteinExistence type="predicted"/>
<protein>
    <submittedName>
        <fullName evidence="1">Uncharacterized protein</fullName>
    </submittedName>
</protein>
<evidence type="ECO:0000313" key="2">
    <source>
        <dbReference type="Proteomes" id="UP001207468"/>
    </source>
</evidence>
<organism evidence="1 2">
    <name type="scientific">Russula earlei</name>
    <dbReference type="NCBI Taxonomy" id="71964"/>
    <lineage>
        <taxon>Eukaryota</taxon>
        <taxon>Fungi</taxon>
        <taxon>Dikarya</taxon>
        <taxon>Basidiomycota</taxon>
        <taxon>Agaricomycotina</taxon>
        <taxon>Agaricomycetes</taxon>
        <taxon>Russulales</taxon>
        <taxon>Russulaceae</taxon>
        <taxon>Russula</taxon>
    </lineage>
</organism>